<dbReference type="PANTHER" id="PTHR33344:SF1">
    <property type="entry name" value="OS06G0214100 PROTEIN"/>
    <property type="match status" value="1"/>
</dbReference>
<reference evidence="2 3" key="1">
    <citation type="journal article" date="2020" name="IScience">
        <title>Genome Sequencing of the Endangered Kingdonia uniflora (Circaeasteraceae, Ranunculales) Reveals Potential Mechanisms of Evolutionary Specialization.</title>
        <authorList>
            <person name="Sun Y."/>
            <person name="Deng T."/>
            <person name="Zhang A."/>
            <person name="Moore M.J."/>
            <person name="Landis J.B."/>
            <person name="Lin N."/>
            <person name="Zhang H."/>
            <person name="Zhang X."/>
            <person name="Huang J."/>
            <person name="Zhang X."/>
            <person name="Sun H."/>
            <person name="Wang H."/>
        </authorList>
    </citation>
    <scope>NUCLEOTIDE SEQUENCE [LARGE SCALE GENOMIC DNA]</scope>
    <source>
        <strain evidence="2">TB1705</strain>
        <tissue evidence="2">Leaf</tissue>
    </source>
</reference>
<keyword evidence="1" id="KW-1133">Transmembrane helix</keyword>
<gene>
    <name evidence="2" type="ORF">GIB67_010728</name>
</gene>
<evidence type="ECO:0000256" key="1">
    <source>
        <dbReference type="SAM" id="Phobius"/>
    </source>
</evidence>
<evidence type="ECO:0000313" key="3">
    <source>
        <dbReference type="Proteomes" id="UP000541444"/>
    </source>
</evidence>
<sequence length="125" mass="14506">MARVGWGYSYKRTTLVVCSINIVAALFVLHSLYNSLYINKTSSNVVKYTEDQIRRMEESIRVRNAAEPIELIKLVKEIEKEFFGQERVVELSRPVKIKITDEILLRLKELNGNKNVSVQQARLNH</sequence>
<dbReference type="Proteomes" id="UP000541444">
    <property type="component" value="Unassembled WGS sequence"/>
</dbReference>
<protein>
    <submittedName>
        <fullName evidence="2">Uncharacterized protein</fullName>
    </submittedName>
</protein>
<organism evidence="2 3">
    <name type="scientific">Kingdonia uniflora</name>
    <dbReference type="NCBI Taxonomy" id="39325"/>
    <lineage>
        <taxon>Eukaryota</taxon>
        <taxon>Viridiplantae</taxon>
        <taxon>Streptophyta</taxon>
        <taxon>Embryophyta</taxon>
        <taxon>Tracheophyta</taxon>
        <taxon>Spermatophyta</taxon>
        <taxon>Magnoliopsida</taxon>
        <taxon>Ranunculales</taxon>
        <taxon>Circaeasteraceae</taxon>
        <taxon>Kingdonia</taxon>
    </lineage>
</organism>
<dbReference type="OrthoDB" id="994207at2759"/>
<keyword evidence="1" id="KW-0812">Transmembrane</keyword>
<dbReference type="AlphaFoldDB" id="A0A7J7L8U6"/>
<comment type="caution">
    <text evidence="2">The sequence shown here is derived from an EMBL/GenBank/DDBJ whole genome shotgun (WGS) entry which is preliminary data.</text>
</comment>
<dbReference type="EMBL" id="JACGCM010002535">
    <property type="protein sequence ID" value="KAF6139002.1"/>
    <property type="molecule type" value="Genomic_DNA"/>
</dbReference>
<name>A0A7J7L8U6_9MAGN</name>
<accession>A0A7J7L8U6</accession>
<proteinExistence type="predicted"/>
<feature type="transmembrane region" description="Helical" evidence="1">
    <location>
        <begin position="12"/>
        <end position="33"/>
    </location>
</feature>
<evidence type="ECO:0000313" key="2">
    <source>
        <dbReference type="EMBL" id="KAF6139002.1"/>
    </source>
</evidence>
<keyword evidence="1" id="KW-0472">Membrane</keyword>
<dbReference type="PANTHER" id="PTHR33344">
    <property type="entry name" value="OS02G0761600 PROTEIN"/>
    <property type="match status" value="1"/>
</dbReference>
<keyword evidence="3" id="KW-1185">Reference proteome</keyword>